<dbReference type="GO" id="GO:0006635">
    <property type="term" value="P:fatty acid beta-oxidation"/>
    <property type="evidence" value="ECO:0007669"/>
    <property type="project" value="TreeGrafter"/>
</dbReference>
<evidence type="ECO:0000313" key="3">
    <source>
        <dbReference type="EMBL" id="CAB4756817.1"/>
    </source>
</evidence>
<dbReference type="Gene3D" id="3.90.226.10">
    <property type="entry name" value="2-enoyl-CoA Hydratase, Chain A, domain 1"/>
    <property type="match status" value="1"/>
</dbReference>
<sequence length="253" mass="26201">MSGTVRASIDGSIAHLIIDNPARRNAMSLDMYAAVPDAVRAIIESPAVRVVVLRGEGDVAFGAGSDISEFTEKRTGRGALHYNAVEERAVQAIEAIRVPVLALVHGPCMGGGAGMALCADIRFAADDATFAIPPAKLGVGYPATSTARLQAAVGASRAKDLIFSGRVIDANEALRIGMVDAVVAKDALDTHVAAYAKAVARNAPLTIVAAKQALANGATAETHAAIAACYSSADYTEGIRAFAEKRRPTFEGR</sequence>
<dbReference type="CDD" id="cd06558">
    <property type="entry name" value="crotonase-like"/>
    <property type="match status" value="1"/>
</dbReference>
<protein>
    <submittedName>
        <fullName evidence="3">Unannotated protein</fullName>
    </submittedName>
</protein>
<dbReference type="Pfam" id="PF00378">
    <property type="entry name" value="ECH_1"/>
    <property type="match status" value="1"/>
</dbReference>
<dbReference type="GO" id="GO:0016829">
    <property type="term" value="F:lyase activity"/>
    <property type="evidence" value="ECO:0007669"/>
    <property type="project" value="UniProtKB-KW"/>
</dbReference>
<reference evidence="3" key="1">
    <citation type="submission" date="2020-05" db="EMBL/GenBank/DDBJ databases">
        <authorList>
            <person name="Chiriac C."/>
            <person name="Salcher M."/>
            <person name="Ghai R."/>
            <person name="Kavagutti S V."/>
        </authorList>
    </citation>
    <scope>NUCLEOTIDE SEQUENCE</scope>
</reference>
<gene>
    <name evidence="3" type="ORF">UFOPK2754_02156</name>
</gene>
<evidence type="ECO:0000256" key="1">
    <source>
        <dbReference type="ARBA" id="ARBA00005254"/>
    </source>
</evidence>
<organism evidence="3">
    <name type="scientific">freshwater metagenome</name>
    <dbReference type="NCBI Taxonomy" id="449393"/>
    <lineage>
        <taxon>unclassified sequences</taxon>
        <taxon>metagenomes</taxon>
        <taxon>ecological metagenomes</taxon>
    </lineage>
</organism>
<accession>A0A6J6UE59</accession>
<dbReference type="InterPro" id="IPR001753">
    <property type="entry name" value="Enoyl-CoA_hydra/iso"/>
</dbReference>
<keyword evidence="2" id="KW-0456">Lyase</keyword>
<comment type="similarity">
    <text evidence="1">Belongs to the enoyl-CoA hydratase/isomerase family.</text>
</comment>
<dbReference type="PROSITE" id="PS00166">
    <property type="entry name" value="ENOYL_COA_HYDRATASE"/>
    <property type="match status" value="1"/>
</dbReference>
<dbReference type="InterPro" id="IPR029045">
    <property type="entry name" value="ClpP/crotonase-like_dom_sf"/>
</dbReference>
<dbReference type="InterPro" id="IPR014748">
    <property type="entry name" value="Enoyl-CoA_hydra_C"/>
</dbReference>
<dbReference type="EMBL" id="CAEZYR010000088">
    <property type="protein sequence ID" value="CAB4756817.1"/>
    <property type="molecule type" value="Genomic_DNA"/>
</dbReference>
<dbReference type="Gene3D" id="1.10.12.10">
    <property type="entry name" value="Lyase 2-enoyl-coa Hydratase, Chain A, domain 2"/>
    <property type="match status" value="1"/>
</dbReference>
<dbReference type="SUPFAM" id="SSF52096">
    <property type="entry name" value="ClpP/crotonase"/>
    <property type="match status" value="1"/>
</dbReference>
<name>A0A6J6UE59_9ZZZZ</name>
<evidence type="ECO:0000256" key="2">
    <source>
        <dbReference type="ARBA" id="ARBA00023239"/>
    </source>
</evidence>
<proteinExistence type="inferred from homology"/>
<dbReference type="PANTHER" id="PTHR11941">
    <property type="entry name" value="ENOYL-COA HYDRATASE-RELATED"/>
    <property type="match status" value="1"/>
</dbReference>
<dbReference type="AlphaFoldDB" id="A0A6J6UE59"/>
<dbReference type="InterPro" id="IPR018376">
    <property type="entry name" value="Enoyl-CoA_hyd/isom_CS"/>
</dbReference>
<dbReference type="PANTHER" id="PTHR11941:SF54">
    <property type="entry name" value="ENOYL-COA HYDRATASE, MITOCHONDRIAL"/>
    <property type="match status" value="1"/>
</dbReference>